<evidence type="ECO:0000313" key="3">
    <source>
        <dbReference type="Proteomes" id="UP001420932"/>
    </source>
</evidence>
<proteinExistence type="predicted"/>
<dbReference type="Proteomes" id="UP001420932">
    <property type="component" value="Unassembled WGS sequence"/>
</dbReference>
<keyword evidence="3" id="KW-1185">Reference proteome</keyword>
<dbReference type="EMBL" id="JBBNAF010000002">
    <property type="protein sequence ID" value="KAK9161980.1"/>
    <property type="molecule type" value="Genomic_DNA"/>
</dbReference>
<dbReference type="AlphaFoldDB" id="A0AAP0Q042"/>
<feature type="compositionally biased region" description="Basic and acidic residues" evidence="1">
    <location>
        <begin position="12"/>
        <end position="24"/>
    </location>
</feature>
<protein>
    <submittedName>
        <fullName evidence="2">Uncharacterized protein</fullName>
    </submittedName>
</protein>
<evidence type="ECO:0000256" key="1">
    <source>
        <dbReference type="SAM" id="MobiDB-lite"/>
    </source>
</evidence>
<feature type="region of interest" description="Disordered" evidence="1">
    <location>
        <begin position="48"/>
        <end position="73"/>
    </location>
</feature>
<organism evidence="2 3">
    <name type="scientific">Stephania yunnanensis</name>
    <dbReference type="NCBI Taxonomy" id="152371"/>
    <lineage>
        <taxon>Eukaryota</taxon>
        <taxon>Viridiplantae</taxon>
        <taxon>Streptophyta</taxon>
        <taxon>Embryophyta</taxon>
        <taxon>Tracheophyta</taxon>
        <taxon>Spermatophyta</taxon>
        <taxon>Magnoliopsida</taxon>
        <taxon>Ranunculales</taxon>
        <taxon>Menispermaceae</taxon>
        <taxon>Menispermoideae</taxon>
        <taxon>Cissampelideae</taxon>
        <taxon>Stephania</taxon>
    </lineage>
</organism>
<sequence length="100" mass="11628">MTKPRPSSPEYQEPRRETRHHEQSLSRFQGKPKAWRTVSWAVAGGCDNYLDHGRKHDQPRSSSFRHEEKDLGDPLDDFAVQRLDFDSQTCYSRGGIWPNA</sequence>
<gene>
    <name evidence="2" type="ORF">Syun_002882</name>
</gene>
<reference evidence="2 3" key="1">
    <citation type="submission" date="2024-01" db="EMBL/GenBank/DDBJ databases">
        <title>Genome assemblies of Stephania.</title>
        <authorList>
            <person name="Yang L."/>
        </authorList>
    </citation>
    <scope>NUCLEOTIDE SEQUENCE [LARGE SCALE GENOMIC DNA]</scope>
    <source>
        <strain evidence="2">YNDBR</strain>
        <tissue evidence="2">Leaf</tissue>
    </source>
</reference>
<accession>A0AAP0Q042</accession>
<comment type="caution">
    <text evidence="2">The sequence shown here is derived from an EMBL/GenBank/DDBJ whole genome shotgun (WGS) entry which is preliminary data.</text>
</comment>
<feature type="region of interest" description="Disordered" evidence="1">
    <location>
        <begin position="1"/>
        <end position="32"/>
    </location>
</feature>
<name>A0AAP0Q042_9MAGN</name>
<feature type="compositionally biased region" description="Basic and acidic residues" evidence="1">
    <location>
        <begin position="49"/>
        <end position="72"/>
    </location>
</feature>
<evidence type="ECO:0000313" key="2">
    <source>
        <dbReference type="EMBL" id="KAK9161980.1"/>
    </source>
</evidence>